<comment type="caution">
    <text evidence="2">The sequence shown here is derived from an EMBL/GenBank/DDBJ whole genome shotgun (WGS) entry which is preliminary data.</text>
</comment>
<keyword evidence="3" id="KW-1185">Reference proteome</keyword>
<name>A0ABT1AYU5_9FLAO</name>
<dbReference type="Proteomes" id="UP001206312">
    <property type="component" value="Unassembled WGS sequence"/>
</dbReference>
<feature type="domain" description="DUF5723" evidence="1">
    <location>
        <begin position="40"/>
        <end position="455"/>
    </location>
</feature>
<reference evidence="2 3" key="1">
    <citation type="submission" date="2022-06" db="EMBL/GenBank/DDBJ databases">
        <authorList>
            <person name="Xuan X."/>
        </authorList>
    </citation>
    <scope>NUCLEOTIDE SEQUENCE [LARGE SCALE GENOMIC DNA]</scope>
    <source>
        <strain evidence="2 3">2V75</strain>
    </source>
</reference>
<dbReference type="Pfam" id="PF18990">
    <property type="entry name" value="DUF5723"/>
    <property type="match status" value="1"/>
</dbReference>
<evidence type="ECO:0000259" key="1">
    <source>
        <dbReference type="Pfam" id="PF18990"/>
    </source>
</evidence>
<organism evidence="2 3">
    <name type="scientific">Robiginitalea marina</name>
    <dbReference type="NCBI Taxonomy" id="2954105"/>
    <lineage>
        <taxon>Bacteria</taxon>
        <taxon>Pseudomonadati</taxon>
        <taxon>Bacteroidota</taxon>
        <taxon>Flavobacteriia</taxon>
        <taxon>Flavobacteriales</taxon>
        <taxon>Flavobacteriaceae</taxon>
        <taxon>Robiginitalea</taxon>
    </lineage>
</organism>
<evidence type="ECO:0000313" key="3">
    <source>
        <dbReference type="Proteomes" id="UP001206312"/>
    </source>
</evidence>
<dbReference type="EMBL" id="JAMXIB010000007">
    <property type="protein sequence ID" value="MCO5725215.1"/>
    <property type="molecule type" value="Genomic_DNA"/>
</dbReference>
<dbReference type="InterPro" id="IPR043781">
    <property type="entry name" value="DUF5723"/>
</dbReference>
<protein>
    <submittedName>
        <fullName evidence="2">DUF5723 family protein</fullName>
    </submittedName>
</protein>
<dbReference type="RefSeq" id="WP_252741592.1">
    <property type="nucleotide sequence ID" value="NZ_JAMXIB010000007.1"/>
</dbReference>
<proteinExistence type="predicted"/>
<evidence type="ECO:0000313" key="2">
    <source>
        <dbReference type="EMBL" id="MCO5725215.1"/>
    </source>
</evidence>
<accession>A0ABT1AYU5</accession>
<sequence>MKLWLRCFLAFFAGLTPLMGQHRPLLYDFTEIPQSLLLNPGAAHESQWYAGVPLLSGVSLRAGSSGITVQDLFADDGLDINDKIRERAINGLQPGDEVSATLQMELLSGGFRGKRRPDDFYSFGVYTEVDAINYWPRDLAILAWEGNADQLGRRFNLGHLKTRGEMLNVFHFGINRKVSERLILGVRAKIFSGIFQFQSTRNRGYFVTTQGENNLLANTLSSQMGLQSSGLEGLRRELSADGADQGAVLQDFLVRRGFFGGDLGFGADLGFTYTLKPRLVLTGSLLDLGFMVHASDVRNFTLEGTATSEGVEIILPDSLADPDADFWQDLVDEIEALVPFEEDAKTYVALRPTKLYASLRYNLGGTPPPKGPCDCDYRTSRPLKEQPYSSAFGAQLFMVNRPRGPQAALTAFYQKRFGNALAIKASYTADKFSLTNIGLGFNLQAGPLELYVLADNLLAYRNLANAHTASLQFGLNILSWGRN</sequence>
<gene>
    <name evidence="2" type="ORF">NG653_10140</name>
</gene>